<accession>A0ABD1HV61</accession>
<feature type="transmembrane region" description="Helical" evidence="7">
    <location>
        <begin position="240"/>
        <end position="258"/>
    </location>
</feature>
<evidence type="ECO:0000313" key="8">
    <source>
        <dbReference type="EMBL" id="KAL1559799.1"/>
    </source>
</evidence>
<evidence type="ECO:0000256" key="1">
    <source>
        <dbReference type="ARBA" id="ARBA00004141"/>
    </source>
</evidence>
<organism evidence="8 9">
    <name type="scientific">Salvia divinorum</name>
    <name type="common">Maria pastora</name>
    <name type="synonym">Diviner's sage</name>
    <dbReference type="NCBI Taxonomy" id="28513"/>
    <lineage>
        <taxon>Eukaryota</taxon>
        <taxon>Viridiplantae</taxon>
        <taxon>Streptophyta</taxon>
        <taxon>Embryophyta</taxon>
        <taxon>Tracheophyta</taxon>
        <taxon>Spermatophyta</taxon>
        <taxon>Magnoliopsida</taxon>
        <taxon>eudicotyledons</taxon>
        <taxon>Gunneridae</taxon>
        <taxon>Pentapetalae</taxon>
        <taxon>asterids</taxon>
        <taxon>lamiids</taxon>
        <taxon>Lamiales</taxon>
        <taxon>Lamiaceae</taxon>
        <taxon>Nepetoideae</taxon>
        <taxon>Mentheae</taxon>
        <taxon>Salviinae</taxon>
        <taxon>Salvia</taxon>
        <taxon>Salvia subgen. Calosphace</taxon>
    </lineage>
</organism>
<evidence type="ECO:0000313" key="9">
    <source>
        <dbReference type="Proteomes" id="UP001567538"/>
    </source>
</evidence>
<dbReference type="PANTHER" id="PTHR13906:SF4">
    <property type="entry name" value="LYSOPHOSPHOLIPID ACYLTRANSFERASE 6"/>
    <property type="match status" value="1"/>
</dbReference>
<name>A0ABD1HV61_SALDI</name>
<dbReference type="Pfam" id="PF03062">
    <property type="entry name" value="MBOAT"/>
    <property type="match status" value="2"/>
</dbReference>
<reference evidence="8 9" key="1">
    <citation type="submission" date="2024-06" db="EMBL/GenBank/DDBJ databases">
        <title>A chromosome level genome sequence of Diviner's sage (Salvia divinorum).</title>
        <authorList>
            <person name="Ford S.A."/>
            <person name="Ro D.-K."/>
            <person name="Ness R.W."/>
            <person name="Phillips M.A."/>
        </authorList>
    </citation>
    <scope>NUCLEOTIDE SEQUENCE [LARGE SCALE GENOMIC DNA]</scope>
    <source>
        <strain evidence="8">SAF-2024a</strain>
        <tissue evidence="8">Leaf</tissue>
    </source>
</reference>
<dbReference type="InterPro" id="IPR049941">
    <property type="entry name" value="LPLAT_7/PORCN-like"/>
</dbReference>
<dbReference type="InterPro" id="IPR004299">
    <property type="entry name" value="MBOAT_fam"/>
</dbReference>
<evidence type="ECO:0000256" key="7">
    <source>
        <dbReference type="SAM" id="Phobius"/>
    </source>
</evidence>
<evidence type="ECO:0000256" key="4">
    <source>
        <dbReference type="ARBA" id="ARBA00022989"/>
    </source>
</evidence>
<protein>
    <submittedName>
        <fullName evidence="8">Lysophosphatidylcholine acyltransferase 1</fullName>
        <ecNumber evidence="8">2.3.1.-</ecNumber>
    </submittedName>
</protein>
<evidence type="ECO:0000256" key="6">
    <source>
        <dbReference type="ARBA" id="ARBA00023315"/>
    </source>
</evidence>
<keyword evidence="4 7" id="KW-1133">Transmembrane helix</keyword>
<dbReference type="Proteomes" id="UP001567538">
    <property type="component" value="Unassembled WGS sequence"/>
</dbReference>
<sequence length="272" mass="30846">MPSLLEYFGYCLCCGSHFAGPVYEMKDYIDWTERKGIWQPSDKGPAPSPYLATLRALLQSAICMGLYLYLVPHFPLSRFTEPVYQEYGFFKNGWADSSPPKPKWDRAINVDILGLELAKSAVQIPLVWNIQVSTWLRHYVYERLIQKGKKPGFFQLLATQTVSAVWHGLYPGYIIFFVQSALMIAGSRVLYRWQQASQAGLVKKLLGLLNFSYTLLVLNYSAVGFMVLSLHETLTAYGSVYYIGTVLPVVLLLLGKIIRPARPSRSKARKTE</sequence>
<keyword evidence="5 7" id="KW-0472">Membrane</keyword>
<keyword evidence="2 8" id="KW-0808">Transferase</keyword>
<comment type="caution">
    <text evidence="8">The sequence shown here is derived from an EMBL/GenBank/DDBJ whole genome shotgun (WGS) entry which is preliminary data.</text>
</comment>
<dbReference type="GO" id="GO:0016020">
    <property type="term" value="C:membrane"/>
    <property type="evidence" value="ECO:0007669"/>
    <property type="project" value="UniProtKB-SubCell"/>
</dbReference>
<dbReference type="EMBL" id="JBEAFC010000004">
    <property type="protein sequence ID" value="KAL1559799.1"/>
    <property type="molecule type" value="Genomic_DNA"/>
</dbReference>
<dbReference type="EC" id="2.3.1.-" evidence="8"/>
<evidence type="ECO:0000256" key="3">
    <source>
        <dbReference type="ARBA" id="ARBA00022692"/>
    </source>
</evidence>
<dbReference type="AlphaFoldDB" id="A0ABD1HV61"/>
<dbReference type="GO" id="GO:0016746">
    <property type="term" value="F:acyltransferase activity"/>
    <property type="evidence" value="ECO:0007669"/>
    <property type="project" value="UniProtKB-KW"/>
</dbReference>
<keyword evidence="3 7" id="KW-0812">Transmembrane</keyword>
<dbReference type="PANTHER" id="PTHR13906">
    <property type="entry name" value="PORCUPINE"/>
    <property type="match status" value="1"/>
</dbReference>
<comment type="subcellular location">
    <subcellularLocation>
        <location evidence="1">Membrane</location>
        <topology evidence="1">Multi-pass membrane protein</topology>
    </subcellularLocation>
</comment>
<dbReference type="GO" id="GO:0019432">
    <property type="term" value="P:triglyceride biosynthetic process"/>
    <property type="evidence" value="ECO:0007669"/>
    <property type="project" value="UniProtKB-ARBA"/>
</dbReference>
<gene>
    <name evidence="8" type="primary">LPCAT1</name>
    <name evidence="8" type="ORF">AAHA92_10102</name>
</gene>
<evidence type="ECO:0000256" key="2">
    <source>
        <dbReference type="ARBA" id="ARBA00022679"/>
    </source>
</evidence>
<feature type="transmembrane region" description="Helical" evidence="7">
    <location>
        <begin position="205"/>
        <end position="228"/>
    </location>
</feature>
<keyword evidence="9" id="KW-1185">Reference proteome</keyword>
<proteinExistence type="predicted"/>
<evidence type="ECO:0000256" key="5">
    <source>
        <dbReference type="ARBA" id="ARBA00023136"/>
    </source>
</evidence>
<keyword evidence="6 8" id="KW-0012">Acyltransferase</keyword>